<dbReference type="CDD" id="cd18008">
    <property type="entry name" value="DEXDc_SHPRH-like"/>
    <property type="match status" value="1"/>
</dbReference>
<dbReference type="SMART" id="SM00487">
    <property type="entry name" value="DEXDc"/>
    <property type="match status" value="1"/>
</dbReference>
<evidence type="ECO:0000256" key="3">
    <source>
        <dbReference type="ARBA" id="ARBA00022741"/>
    </source>
</evidence>
<gene>
    <name evidence="14" type="ORF">ZEAMMB73_Zm00001d012624</name>
</gene>
<evidence type="ECO:0000256" key="8">
    <source>
        <dbReference type="ARBA" id="ARBA00022840"/>
    </source>
</evidence>
<evidence type="ECO:0000313" key="14">
    <source>
        <dbReference type="EMBL" id="AQL00011.1"/>
    </source>
</evidence>
<protein>
    <submittedName>
        <fullName evidence="14">SNF2 domain-containing protein / helicase domain-containing protein / zinc finger protein-related</fullName>
    </submittedName>
</protein>
<dbReference type="InterPro" id="IPR038718">
    <property type="entry name" value="SNF2-like_sf"/>
</dbReference>
<keyword evidence="3" id="KW-0547">Nucleotide-binding</keyword>
<feature type="compositionally biased region" description="Basic residues" evidence="10">
    <location>
        <begin position="186"/>
        <end position="199"/>
    </location>
</feature>
<dbReference type="Gene3D" id="3.40.50.300">
    <property type="entry name" value="P-loop containing nucleotide triphosphate hydrolases"/>
    <property type="match status" value="2"/>
</dbReference>
<dbReference type="GO" id="GO:0008270">
    <property type="term" value="F:zinc ion binding"/>
    <property type="evidence" value="ECO:0007669"/>
    <property type="project" value="UniProtKB-KW"/>
</dbReference>
<dbReference type="Pfam" id="PF13923">
    <property type="entry name" value="zf-C3HC4_2"/>
    <property type="match status" value="1"/>
</dbReference>
<evidence type="ECO:0000259" key="12">
    <source>
        <dbReference type="PROSITE" id="PS51192"/>
    </source>
</evidence>
<evidence type="ECO:0000256" key="7">
    <source>
        <dbReference type="ARBA" id="ARBA00022833"/>
    </source>
</evidence>
<evidence type="ECO:0000259" key="13">
    <source>
        <dbReference type="PROSITE" id="PS51194"/>
    </source>
</evidence>
<feature type="domain" description="Helicase ATP-binding" evidence="12">
    <location>
        <begin position="5"/>
        <end position="272"/>
    </location>
</feature>
<feature type="region of interest" description="Disordered" evidence="10">
    <location>
        <begin position="158"/>
        <end position="202"/>
    </location>
</feature>
<evidence type="ECO:0000256" key="1">
    <source>
        <dbReference type="ARBA" id="ARBA00008438"/>
    </source>
</evidence>
<dbReference type="ExpressionAtlas" id="A0A1D6GA63">
    <property type="expression patterns" value="baseline and differential"/>
</dbReference>
<dbReference type="EMBL" id="CM000784">
    <property type="protein sequence ID" value="AQK99998.1"/>
    <property type="molecule type" value="Genomic_DNA"/>
</dbReference>
<dbReference type="InterPro" id="IPR001650">
    <property type="entry name" value="Helicase_C-like"/>
</dbReference>
<dbReference type="PROSITE" id="PS50089">
    <property type="entry name" value="ZF_RING_2"/>
    <property type="match status" value="1"/>
</dbReference>
<organism evidence="14">
    <name type="scientific">Zea mays</name>
    <name type="common">Maize</name>
    <dbReference type="NCBI Taxonomy" id="4577"/>
    <lineage>
        <taxon>Eukaryota</taxon>
        <taxon>Viridiplantae</taxon>
        <taxon>Streptophyta</taxon>
        <taxon>Embryophyta</taxon>
        <taxon>Tracheophyta</taxon>
        <taxon>Spermatophyta</taxon>
        <taxon>Magnoliopsida</taxon>
        <taxon>Liliopsida</taxon>
        <taxon>Poales</taxon>
        <taxon>Poaceae</taxon>
        <taxon>PACMAD clade</taxon>
        <taxon>Panicoideae</taxon>
        <taxon>Andropogonodae</taxon>
        <taxon>Andropogoneae</taxon>
        <taxon>Tripsacinae</taxon>
        <taxon>Zea</taxon>
    </lineage>
</organism>
<evidence type="ECO:0000256" key="6">
    <source>
        <dbReference type="ARBA" id="ARBA00022806"/>
    </source>
</evidence>
<dbReference type="Gene3D" id="3.40.50.10810">
    <property type="entry name" value="Tandem AAA-ATPase domain"/>
    <property type="match status" value="2"/>
</dbReference>
<accession>A0A1D6GA63</accession>
<dbReference type="EMBL" id="CM000784">
    <property type="protein sequence ID" value="AQL00024.1"/>
    <property type="molecule type" value="Genomic_DNA"/>
</dbReference>
<dbReference type="PROSITE" id="PS00518">
    <property type="entry name" value="ZF_RING_1"/>
    <property type="match status" value="1"/>
</dbReference>
<dbReference type="GO" id="GO:0016787">
    <property type="term" value="F:hydrolase activity"/>
    <property type="evidence" value="ECO:0007669"/>
    <property type="project" value="UniProtKB-KW"/>
</dbReference>
<evidence type="ECO:0000256" key="2">
    <source>
        <dbReference type="ARBA" id="ARBA00022723"/>
    </source>
</evidence>
<evidence type="ECO:0000256" key="5">
    <source>
        <dbReference type="ARBA" id="ARBA00022801"/>
    </source>
</evidence>
<dbReference type="SUPFAM" id="SSF57850">
    <property type="entry name" value="RING/U-box"/>
    <property type="match status" value="1"/>
</dbReference>
<dbReference type="SUPFAM" id="SSF52540">
    <property type="entry name" value="P-loop containing nucleoside triphosphate hydrolases"/>
    <property type="match status" value="2"/>
</dbReference>
<name>A0A1D6GA63_MAIZE</name>
<dbReference type="InterPro" id="IPR013083">
    <property type="entry name" value="Znf_RING/FYVE/PHD"/>
</dbReference>
<dbReference type="InterPro" id="IPR000330">
    <property type="entry name" value="SNF2_N"/>
</dbReference>
<reference evidence="14" key="1">
    <citation type="submission" date="2015-12" db="EMBL/GenBank/DDBJ databases">
        <title>Update maize B73 reference genome by single molecule sequencing technologies.</title>
        <authorList>
            <consortium name="Maize Genome Sequencing Project"/>
            <person name="Ware D."/>
        </authorList>
    </citation>
    <scope>NUCLEOTIDE SEQUENCE</scope>
    <source>
        <tissue evidence="14">Seedling</tissue>
    </source>
</reference>
<dbReference type="GO" id="GO:0005524">
    <property type="term" value="F:ATP binding"/>
    <property type="evidence" value="ECO:0007669"/>
    <property type="project" value="UniProtKB-KW"/>
</dbReference>
<keyword evidence="5" id="KW-0378">Hydrolase</keyword>
<evidence type="ECO:0000256" key="9">
    <source>
        <dbReference type="PROSITE-ProRule" id="PRU00175"/>
    </source>
</evidence>
<dbReference type="InterPro" id="IPR001841">
    <property type="entry name" value="Znf_RING"/>
</dbReference>
<dbReference type="PaxDb" id="4577-GRMZM5G829297_P01"/>
<dbReference type="Pfam" id="PF00271">
    <property type="entry name" value="Helicase_C"/>
    <property type="match status" value="1"/>
</dbReference>
<comment type="similarity">
    <text evidence="1">Belongs to the SNF2/RAD54 helicase family. RAD16 subfamily.</text>
</comment>
<keyword evidence="8" id="KW-0067">ATP-binding</keyword>
<dbReference type="GO" id="GO:0004386">
    <property type="term" value="F:helicase activity"/>
    <property type="evidence" value="ECO:0007669"/>
    <property type="project" value="UniProtKB-KW"/>
</dbReference>
<dbReference type="FunFam" id="3.40.50.10810:FF:000068">
    <property type="entry name" value="SNF2 domain-containing protein / helicase domain-containing protein / zinc finger protein-like protein"/>
    <property type="match status" value="1"/>
</dbReference>
<keyword evidence="4 9" id="KW-0863">Zinc-finger</keyword>
<feature type="domain" description="RING-type" evidence="11">
    <location>
        <begin position="426"/>
        <end position="465"/>
    </location>
</feature>
<evidence type="ECO:0000259" key="11">
    <source>
        <dbReference type="PROSITE" id="PS50089"/>
    </source>
</evidence>
<dbReference type="CDD" id="cd18793">
    <property type="entry name" value="SF2_C_SNF"/>
    <property type="match status" value="1"/>
</dbReference>
<dbReference type="InterPro" id="IPR014001">
    <property type="entry name" value="Helicase_ATP-bd"/>
</dbReference>
<dbReference type="SMART" id="SM00184">
    <property type="entry name" value="RING"/>
    <property type="match status" value="1"/>
</dbReference>
<sequence length="718" mass="80046">MVKKETSISLCYGGILADDQGLGKTVSAISLILTERPPVPQSSTKNEPCEAVTLDEDDDCIGPHSEKLMRTCSSQVTSNTVKQENPIVAVKARPAAGTLVVCPTSVLRQWAGELKNKVTSKANLSFLIYHGSNRTKDPNELTKYDVVLTTYSIVSMEVPKQSNPDSDGEEKGKPDPYGAPVSSSGSKKRKASSSKKTKNKSVAESCLPEKPLAKVAWFRVILDEAQSIKNYRTQVARACWGLRAKRRWCLSGTPIQNAVEDLYSYFRFLRYNPYAVYKQFCTLIKIPISRNPNNGYKKLQAVLKPVMLRRTKATMLDGEPIISLPPKTVSLKTVDFTSEERGFYNTLEVESREQFKEYAAAGTVKQNYVNILLMLLRLRQACDHPHLVRGYDSCSSWMSSLEMVKKLPMERQHKLLICLQSCSAFCALCNDAPEDPVVTLCGHVFCNQCILEQLTGDDSVCPVSNCRVRLNTSSLFSRGTLECSLSKLASDFKSDDTCMEMIHAEKRPGMDSSYASSKLRAALDILLSLPKIDPTIDSKCSIGIESEKFDGKGISEQTDTKLTEKAIVFSQWTRMLDLLEVHLKASHVTYRRLDGTMSVAARDKAVNDFNMVPEVTVMIMSLKAASLGLNMVAACHVLMLDLWWNPTTEDQAVDRAHRIGQKRPVTVSRLTIKDTVEDRILALQEKKREMVASAFGEDKSGSRQTRLTVEDLNYLFMV</sequence>
<dbReference type="InterPro" id="IPR017907">
    <property type="entry name" value="Znf_RING_CS"/>
</dbReference>
<dbReference type="PANTHER" id="PTHR45626">
    <property type="entry name" value="TRANSCRIPTION TERMINATION FACTOR 2-RELATED"/>
    <property type="match status" value="1"/>
</dbReference>
<evidence type="ECO:0000256" key="4">
    <source>
        <dbReference type="ARBA" id="ARBA00022771"/>
    </source>
</evidence>
<dbReference type="InterPro" id="IPR050628">
    <property type="entry name" value="SNF2_RAD54_helicase_TF"/>
</dbReference>
<proteinExistence type="inferred from homology"/>
<dbReference type="EMBL" id="CM000784">
    <property type="protein sequence ID" value="AQL00006.1"/>
    <property type="molecule type" value="Genomic_DNA"/>
</dbReference>
<keyword evidence="6 14" id="KW-0347">Helicase</keyword>
<dbReference type="AlphaFoldDB" id="A0A1D6GA63"/>
<dbReference type="PROSITE" id="PS51194">
    <property type="entry name" value="HELICASE_CTER"/>
    <property type="match status" value="1"/>
</dbReference>
<dbReference type="InterPro" id="IPR027417">
    <property type="entry name" value="P-loop_NTPase"/>
</dbReference>
<dbReference type="Pfam" id="PF00176">
    <property type="entry name" value="SNF2-rel_dom"/>
    <property type="match status" value="1"/>
</dbReference>
<evidence type="ECO:0000256" key="10">
    <source>
        <dbReference type="SAM" id="MobiDB-lite"/>
    </source>
</evidence>
<keyword evidence="7" id="KW-0862">Zinc</keyword>
<keyword evidence="2" id="KW-0479">Metal-binding</keyword>
<dbReference type="PROSITE" id="PS51192">
    <property type="entry name" value="HELICASE_ATP_BIND_1"/>
    <property type="match status" value="1"/>
</dbReference>
<dbReference type="InterPro" id="IPR049730">
    <property type="entry name" value="SNF2/RAD54-like_C"/>
</dbReference>
<dbReference type="SMART" id="SM00490">
    <property type="entry name" value="HELICc"/>
    <property type="match status" value="1"/>
</dbReference>
<dbReference type="PANTHER" id="PTHR45626:SF16">
    <property type="entry name" value="ATP-DEPENDENT HELICASE ULS1"/>
    <property type="match status" value="1"/>
</dbReference>
<dbReference type="Gene3D" id="3.30.40.10">
    <property type="entry name" value="Zinc/RING finger domain, C3HC4 (zinc finger)"/>
    <property type="match status" value="1"/>
</dbReference>
<feature type="domain" description="Helicase C-terminal" evidence="13">
    <location>
        <begin position="554"/>
        <end position="713"/>
    </location>
</feature>
<dbReference type="EMBL" id="CM000784">
    <property type="protein sequence ID" value="AQL00011.1"/>
    <property type="molecule type" value="Genomic_DNA"/>
</dbReference>